<dbReference type="Gene3D" id="3.40.50.720">
    <property type="entry name" value="NAD(P)-binding Rossmann-like Domain"/>
    <property type="match status" value="1"/>
</dbReference>
<dbReference type="SUPFAM" id="SSF50249">
    <property type="entry name" value="Nucleic acid-binding proteins"/>
    <property type="match status" value="1"/>
</dbReference>
<name>A0ABT0INS1_9HYPH</name>
<keyword evidence="5" id="KW-1185">Reference proteome</keyword>
<dbReference type="PANTHER" id="PTHR34075:SF5">
    <property type="entry name" value="BLR3430 PROTEIN"/>
    <property type="match status" value="1"/>
</dbReference>
<dbReference type="InterPro" id="IPR002347">
    <property type="entry name" value="SDR_fam"/>
</dbReference>
<feature type="region of interest" description="Disordered" evidence="1">
    <location>
        <begin position="1"/>
        <end position="33"/>
    </location>
</feature>
<evidence type="ECO:0000313" key="5">
    <source>
        <dbReference type="Proteomes" id="UP001202827"/>
    </source>
</evidence>
<organism evidence="4 5">
    <name type="scientific">Neorhizobium turbinariae</name>
    <dbReference type="NCBI Taxonomy" id="2937795"/>
    <lineage>
        <taxon>Bacteria</taxon>
        <taxon>Pseudomonadati</taxon>
        <taxon>Pseudomonadota</taxon>
        <taxon>Alphaproteobacteria</taxon>
        <taxon>Hyphomicrobiales</taxon>
        <taxon>Rhizobiaceae</taxon>
        <taxon>Rhizobium/Agrobacterium group</taxon>
        <taxon>Neorhizobium</taxon>
    </lineage>
</organism>
<dbReference type="Gene3D" id="6.10.30.10">
    <property type="match status" value="1"/>
</dbReference>
<dbReference type="SUPFAM" id="SSF51735">
    <property type="entry name" value="NAD(P)-binding Rossmann-fold domains"/>
    <property type="match status" value="1"/>
</dbReference>
<dbReference type="InterPro" id="IPR002878">
    <property type="entry name" value="ChsH2_C"/>
</dbReference>
<dbReference type="InterPro" id="IPR036291">
    <property type="entry name" value="NAD(P)-bd_dom_sf"/>
</dbReference>
<evidence type="ECO:0000256" key="1">
    <source>
        <dbReference type="SAM" id="MobiDB-lite"/>
    </source>
</evidence>
<gene>
    <name evidence="4" type="ORF">M0654_05930</name>
</gene>
<dbReference type="RefSeq" id="WP_248682244.1">
    <property type="nucleotide sequence ID" value="NZ_JALPRY010000007.1"/>
</dbReference>
<dbReference type="InterPro" id="IPR012340">
    <property type="entry name" value="NA-bd_OB-fold"/>
</dbReference>
<sequence length="414" mass="44870">MTEPLPKPKRKNPLARTNQPLLPPSSRSRKAHGFTRAAAHGRFMLQRCDDCGQYTYPARDACPNCLSSSLVFRDAPASGTLLSETQIGVTSDPYYREKMPWRTGLVKLDCGPTVVAHLHGDCGGPGSLLTLSLQLDRAGQAVFFGKPLSETPHMEDDRQLRELTADPKHRRILLTDGRSSLAPPLVQALKKAGAAKIFVGIADRWKPFDGRAALEVIEGVELVDLDLTSERSVLDLAKDIGAKVDILINTADHVRQVHLFDAGAAASARDTLDHTLMGLMRLAQAFGPVMRSRGADGVNSAAAWVNVLSVHALSSVPQFGIHSASQAACLSLSQWLRHELRQGGVRLMNAFAGPLDTEWFQTVPPPKLAPKTLADAIVDGLKRGLEDLYVGDVAKDLEARLLDNPKAVEREAGQ</sequence>
<feature type="domain" description="ChsH2 rubredoxin-like zinc ribbon" evidence="3">
    <location>
        <begin position="37"/>
        <end position="70"/>
    </location>
</feature>
<reference evidence="4 5" key="1">
    <citation type="submission" date="2022-04" db="EMBL/GenBank/DDBJ databases">
        <title>Rhizobium coralii sp. nov., isolated from coral Turbinaria peltata.</title>
        <authorList>
            <person name="Sun H."/>
        </authorList>
    </citation>
    <scope>NUCLEOTIDE SEQUENCE [LARGE SCALE GENOMIC DNA]</scope>
    <source>
        <strain evidence="4 5">NTR19</strain>
    </source>
</reference>
<evidence type="ECO:0000259" key="2">
    <source>
        <dbReference type="Pfam" id="PF01796"/>
    </source>
</evidence>
<dbReference type="InterPro" id="IPR052513">
    <property type="entry name" value="Thioester_dehydratase-like"/>
</dbReference>
<dbReference type="InterPro" id="IPR022002">
    <property type="entry name" value="ChsH2_Znr"/>
</dbReference>
<comment type="caution">
    <text evidence="4">The sequence shown here is derived from an EMBL/GenBank/DDBJ whole genome shotgun (WGS) entry which is preliminary data.</text>
</comment>
<evidence type="ECO:0000313" key="4">
    <source>
        <dbReference type="EMBL" id="MCK8779521.1"/>
    </source>
</evidence>
<dbReference type="Proteomes" id="UP001202827">
    <property type="component" value="Unassembled WGS sequence"/>
</dbReference>
<dbReference type="Pfam" id="PF01796">
    <property type="entry name" value="OB_ChsH2_C"/>
    <property type="match status" value="1"/>
</dbReference>
<dbReference type="Pfam" id="PF12172">
    <property type="entry name" value="zf-ChsH2"/>
    <property type="match status" value="1"/>
</dbReference>
<dbReference type="Pfam" id="PF00106">
    <property type="entry name" value="adh_short"/>
    <property type="match status" value="1"/>
</dbReference>
<dbReference type="EMBL" id="JALPRY010000007">
    <property type="protein sequence ID" value="MCK8779521.1"/>
    <property type="molecule type" value="Genomic_DNA"/>
</dbReference>
<accession>A0ABT0INS1</accession>
<evidence type="ECO:0000259" key="3">
    <source>
        <dbReference type="Pfam" id="PF12172"/>
    </source>
</evidence>
<proteinExistence type="predicted"/>
<dbReference type="PANTHER" id="PTHR34075">
    <property type="entry name" value="BLR3430 PROTEIN"/>
    <property type="match status" value="1"/>
</dbReference>
<feature type="domain" description="ChsH2 C-terminal OB-fold" evidence="2">
    <location>
        <begin position="74"/>
        <end position="124"/>
    </location>
</feature>
<protein>
    <submittedName>
        <fullName evidence="4">SDR family NAD(P)-dependent oxidoreductase</fullName>
    </submittedName>
</protein>